<dbReference type="EMBL" id="CAJVCH010057540">
    <property type="protein sequence ID" value="CAG7718963.1"/>
    <property type="molecule type" value="Genomic_DNA"/>
</dbReference>
<name>A0A8J2JEY5_9HEXA</name>
<organism evidence="2 3">
    <name type="scientific">Allacma fusca</name>
    <dbReference type="NCBI Taxonomy" id="39272"/>
    <lineage>
        <taxon>Eukaryota</taxon>
        <taxon>Metazoa</taxon>
        <taxon>Ecdysozoa</taxon>
        <taxon>Arthropoda</taxon>
        <taxon>Hexapoda</taxon>
        <taxon>Collembola</taxon>
        <taxon>Symphypleona</taxon>
        <taxon>Sminthuridae</taxon>
        <taxon>Allacma</taxon>
    </lineage>
</organism>
<proteinExistence type="predicted"/>
<evidence type="ECO:0000313" key="2">
    <source>
        <dbReference type="EMBL" id="CAG7718963.1"/>
    </source>
</evidence>
<feature type="compositionally biased region" description="Polar residues" evidence="1">
    <location>
        <begin position="10"/>
        <end position="19"/>
    </location>
</feature>
<keyword evidence="3" id="KW-1185">Reference proteome</keyword>
<dbReference type="Proteomes" id="UP000708208">
    <property type="component" value="Unassembled WGS sequence"/>
</dbReference>
<feature type="region of interest" description="Disordered" evidence="1">
    <location>
        <begin position="1"/>
        <end position="40"/>
    </location>
</feature>
<reference evidence="2" key="1">
    <citation type="submission" date="2021-06" db="EMBL/GenBank/DDBJ databases">
        <authorList>
            <person name="Hodson N. C."/>
            <person name="Mongue J. A."/>
            <person name="Jaron S. K."/>
        </authorList>
    </citation>
    <scope>NUCLEOTIDE SEQUENCE</scope>
</reference>
<dbReference type="AlphaFoldDB" id="A0A8J2JEY5"/>
<evidence type="ECO:0000313" key="3">
    <source>
        <dbReference type="Proteomes" id="UP000708208"/>
    </source>
</evidence>
<evidence type="ECO:0000256" key="1">
    <source>
        <dbReference type="SAM" id="MobiDB-lite"/>
    </source>
</evidence>
<accession>A0A8J2JEY5</accession>
<protein>
    <submittedName>
        <fullName evidence="2">Uncharacterized protein</fullName>
    </submittedName>
</protein>
<sequence length="40" mass="4307">MGSGGYWGETTRSTTNNMSDLMEKDDIMYDPDADSAAGKS</sequence>
<gene>
    <name evidence="2" type="ORF">AFUS01_LOCUS8316</name>
</gene>
<feature type="non-terminal residue" evidence="2">
    <location>
        <position position="1"/>
    </location>
</feature>
<comment type="caution">
    <text evidence="2">The sequence shown here is derived from an EMBL/GenBank/DDBJ whole genome shotgun (WGS) entry which is preliminary data.</text>
</comment>